<gene>
    <name evidence="2" type="ORF">U0035_19460</name>
</gene>
<name>A0ABZ0W3K6_9BACT</name>
<sequence length="102" mass="11556">MKHWMGYILVFYLMASAVIPCSVLDNCEDEVKTAHQYGPEGKEHECKNCSPFSICSPLQGFYPGSISYTANLHLTVFEIDYNHFIAGLVSDYYPTLLQPPRC</sequence>
<proteinExistence type="predicted"/>
<organism evidence="2 3">
    <name type="scientific">Niabella yanshanensis</name>
    <dbReference type="NCBI Taxonomy" id="577386"/>
    <lineage>
        <taxon>Bacteria</taxon>
        <taxon>Pseudomonadati</taxon>
        <taxon>Bacteroidota</taxon>
        <taxon>Chitinophagia</taxon>
        <taxon>Chitinophagales</taxon>
        <taxon>Chitinophagaceae</taxon>
        <taxon>Niabella</taxon>
    </lineage>
</organism>
<dbReference type="RefSeq" id="WP_162817834.1">
    <property type="nucleotide sequence ID" value="NZ_CP139960.1"/>
</dbReference>
<evidence type="ECO:0000256" key="1">
    <source>
        <dbReference type="SAM" id="SignalP"/>
    </source>
</evidence>
<dbReference type="Pfam" id="PF20365">
    <property type="entry name" value="DUF6660"/>
    <property type="match status" value="1"/>
</dbReference>
<feature type="chain" id="PRO_5045663201" evidence="1">
    <location>
        <begin position="18"/>
        <end position="102"/>
    </location>
</feature>
<evidence type="ECO:0000313" key="2">
    <source>
        <dbReference type="EMBL" id="WQD37848.1"/>
    </source>
</evidence>
<dbReference type="EMBL" id="CP139960">
    <property type="protein sequence ID" value="WQD37848.1"/>
    <property type="molecule type" value="Genomic_DNA"/>
</dbReference>
<protein>
    <submittedName>
        <fullName evidence="2">DUF6660 family protein</fullName>
    </submittedName>
</protein>
<keyword evidence="1" id="KW-0732">Signal</keyword>
<accession>A0ABZ0W3K6</accession>
<dbReference type="Proteomes" id="UP001325680">
    <property type="component" value="Chromosome"/>
</dbReference>
<feature type="signal peptide" evidence="1">
    <location>
        <begin position="1"/>
        <end position="17"/>
    </location>
</feature>
<dbReference type="InterPro" id="IPR046601">
    <property type="entry name" value="DUF6660"/>
</dbReference>
<keyword evidence="3" id="KW-1185">Reference proteome</keyword>
<reference evidence="2 3" key="1">
    <citation type="submission" date="2023-12" db="EMBL/GenBank/DDBJ databases">
        <title>Genome sequencing and assembly of bacterial species from a model synthetic community.</title>
        <authorList>
            <person name="Hogle S.L."/>
        </authorList>
    </citation>
    <scope>NUCLEOTIDE SEQUENCE [LARGE SCALE GENOMIC DNA]</scope>
    <source>
        <strain evidence="2 3">HAMBI_3031</strain>
    </source>
</reference>
<evidence type="ECO:0000313" key="3">
    <source>
        <dbReference type="Proteomes" id="UP001325680"/>
    </source>
</evidence>